<accession>A0AAE1GAZ8</accession>
<dbReference type="AlphaFoldDB" id="A0AAE1GAZ8"/>
<dbReference type="Proteomes" id="UP001286313">
    <property type="component" value="Unassembled WGS sequence"/>
</dbReference>
<gene>
    <name evidence="1" type="ORF">Pcinc_007322</name>
</gene>
<protein>
    <submittedName>
        <fullName evidence="1">Uncharacterized protein</fullName>
    </submittedName>
</protein>
<reference evidence="1" key="1">
    <citation type="submission" date="2023-10" db="EMBL/GenBank/DDBJ databases">
        <title>Genome assemblies of two species of porcelain crab, Petrolisthes cinctipes and Petrolisthes manimaculis (Anomura: Porcellanidae).</title>
        <authorList>
            <person name="Angst P."/>
        </authorList>
    </citation>
    <scope>NUCLEOTIDE SEQUENCE</scope>
    <source>
        <strain evidence="1">PB745_01</strain>
        <tissue evidence="1">Gill</tissue>
    </source>
</reference>
<keyword evidence="2" id="KW-1185">Reference proteome</keyword>
<name>A0AAE1GAZ8_PETCI</name>
<organism evidence="1 2">
    <name type="scientific">Petrolisthes cinctipes</name>
    <name type="common">Flat porcelain crab</name>
    <dbReference type="NCBI Taxonomy" id="88211"/>
    <lineage>
        <taxon>Eukaryota</taxon>
        <taxon>Metazoa</taxon>
        <taxon>Ecdysozoa</taxon>
        <taxon>Arthropoda</taxon>
        <taxon>Crustacea</taxon>
        <taxon>Multicrustacea</taxon>
        <taxon>Malacostraca</taxon>
        <taxon>Eumalacostraca</taxon>
        <taxon>Eucarida</taxon>
        <taxon>Decapoda</taxon>
        <taxon>Pleocyemata</taxon>
        <taxon>Anomura</taxon>
        <taxon>Galatheoidea</taxon>
        <taxon>Porcellanidae</taxon>
        <taxon>Petrolisthes</taxon>
    </lineage>
</organism>
<proteinExistence type="predicted"/>
<evidence type="ECO:0000313" key="2">
    <source>
        <dbReference type="Proteomes" id="UP001286313"/>
    </source>
</evidence>
<sequence length="85" mass="9895">MNRGEKVMEERDMRVIMNGSEVDARLYGYIPKERVKEKRKKARSRSSSNNLIPSRCLQTLHNPHLHGTHLLHTSPYHDTMPITSI</sequence>
<evidence type="ECO:0000313" key="1">
    <source>
        <dbReference type="EMBL" id="KAK3888596.1"/>
    </source>
</evidence>
<dbReference type="EMBL" id="JAWQEG010000542">
    <property type="protein sequence ID" value="KAK3888596.1"/>
    <property type="molecule type" value="Genomic_DNA"/>
</dbReference>
<comment type="caution">
    <text evidence="1">The sequence shown here is derived from an EMBL/GenBank/DDBJ whole genome shotgun (WGS) entry which is preliminary data.</text>
</comment>